<dbReference type="Gene3D" id="3.90.550.10">
    <property type="entry name" value="Spore Coat Polysaccharide Biosynthesis Protein SpsA, Chain A"/>
    <property type="match status" value="1"/>
</dbReference>
<organism evidence="1 2">
    <name type="scientific">Sulfidibacter corallicola</name>
    <dbReference type="NCBI Taxonomy" id="2818388"/>
    <lineage>
        <taxon>Bacteria</taxon>
        <taxon>Pseudomonadati</taxon>
        <taxon>Acidobacteriota</taxon>
        <taxon>Holophagae</taxon>
        <taxon>Acanthopleuribacterales</taxon>
        <taxon>Acanthopleuribacteraceae</taxon>
        <taxon>Sulfidibacter</taxon>
    </lineage>
</organism>
<dbReference type="KEGG" id="scor:J3U87_10760"/>
<reference evidence="1" key="1">
    <citation type="submission" date="2021-03" db="EMBL/GenBank/DDBJ databases">
        <title>Acanthopleuribacteraceae sp. M133.</title>
        <authorList>
            <person name="Wang G."/>
        </authorList>
    </citation>
    <scope>NUCLEOTIDE SEQUENCE</scope>
    <source>
        <strain evidence="1">M133</strain>
    </source>
</reference>
<dbReference type="NCBIfam" id="TIGR04282">
    <property type="entry name" value="glyco_like_cofC"/>
    <property type="match status" value="1"/>
</dbReference>
<protein>
    <submittedName>
        <fullName evidence="1">TIGR04282 family arsenosugar biosynthesis glycosyltransferase</fullName>
    </submittedName>
</protein>
<proteinExistence type="predicted"/>
<dbReference type="PANTHER" id="PTHR36529:SF1">
    <property type="entry name" value="GLYCOSYLTRANSFERASE"/>
    <property type="match status" value="1"/>
</dbReference>
<dbReference type="InterPro" id="IPR018641">
    <property type="entry name" value="Trfase_1_rSAM/seldom-assoc"/>
</dbReference>
<dbReference type="SUPFAM" id="SSF53448">
    <property type="entry name" value="Nucleotide-diphospho-sugar transferases"/>
    <property type="match status" value="1"/>
</dbReference>
<accession>A0A8A4TVA8</accession>
<dbReference type="AlphaFoldDB" id="A0A8A4TVA8"/>
<dbReference type="Pfam" id="PF09837">
    <property type="entry name" value="DUF2064"/>
    <property type="match status" value="1"/>
</dbReference>
<name>A0A8A4TVA8_SULCO</name>
<dbReference type="Proteomes" id="UP000663929">
    <property type="component" value="Chromosome"/>
</dbReference>
<evidence type="ECO:0000313" key="1">
    <source>
        <dbReference type="EMBL" id="QTD52942.1"/>
    </source>
</evidence>
<sequence>MKCALICFLKYPEPGHVKTRLAAHLGEPQAAELYAALAERVITEVYPLSQSYDLILCHDPAHDVGLYREWIGDTWVYWEQESGDLGTRMSCAVDRALDEGYGRIAVIGSDCIGMDEAFIDGVFSHLAEHDFVIGPSTDGGYYLIALQEYSPWIFDDIEWSTETVLETTLSKVEARELSAFQLDAKMDIDSLDDLTRFRRELPEEHFLAKKIDQLVLEHISPSNVESTEGEDPLTRITKALQSGQFNTLPVSGIEMGGTDIDDGSP</sequence>
<dbReference type="PANTHER" id="PTHR36529">
    <property type="entry name" value="SLL1095 PROTEIN"/>
    <property type="match status" value="1"/>
</dbReference>
<keyword evidence="2" id="KW-1185">Reference proteome</keyword>
<evidence type="ECO:0000313" key="2">
    <source>
        <dbReference type="Proteomes" id="UP000663929"/>
    </source>
</evidence>
<dbReference type="EMBL" id="CP071793">
    <property type="protein sequence ID" value="QTD52942.1"/>
    <property type="molecule type" value="Genomic_DNA"/>
</dbReference>
<gene>
    <name evidence="1" type="ORF">J3U87_10760</name>
</gene>
<dbReference type="InterPro" id="IPR029044">
    <property type="entry name" value="Nucleotide-diphossugar_trans"/>
</dbReference>
<dbReference type="RefSeq" id="WP_237383041.1">
    <property type="nucleotide sequence ID" value="NZ_CP071793.1"/>
</dbReference>